<evidence type="ECO:0000256" key="7">
    <source>
        <dbReference type="ARBA" id="ARBA00022989"/>
    </source>
</evidence>
<keyword evidence="5 12" id="KW-0812">Transmembrane</keyword>
<dbReference type="PANTHER" id="PTHR11410:SF0">
    <property type="entry name" value="ATP SYNTHASE SUBUNIT A"/>
    <property type="match status" value="1"/>
</dbReference>
<evidence type="ECO:0000256" key="2">
    <source>
        <dbReference type="ARBA" id="ARBA00006810"/>
    </source>
</evidence>
<keyword evidence="6" id="KW-0375">Hydrogen ion transport</keyword>
<evidence type="ECO:0000256" key="3">
    <source>
        <dbReference type="ARBA" id="ARBA00022448"/>
    </source>
</evidence>
<dbReference type="PANTHER" id="PTHR11410">
    <property type="entry name" value="ATP SYNTHASE SUBUNIT A"/>
    <property type="match status" value="1"/>
</dbReference>
<dbReference type="InterPro" id="IPR000568">
    <property type="entry name" value="ATP_synth_F0_asu"/>
</dbReference>
<feature type="transmembrane region" description="Helical" evidence="12">
    <location>
        <begin position="97"/>
        <end position="116"/>
    </location>
</feature>
<proteinExistence type="inferred from homology"/>
<feature type="transmembrane region" description="Helical" evidence="12">
    <location>
        <begin position="194"/>
        <end position="217"/>
    </location>
</feature>
<keyword evidence="7 12" id="KW-1133">Transmembrane helix</keyword>
<sequence length="221" mass="24850">MMNNMFSIFDPTSSILSIKLNWLIMIMVMVVPSKKMWMPNSRYSMVIKISAYSIFSNMSAMLKNNNIMIFSWLMMMIMIINSVGLLPYVFTASTHMAFTLVIALIVWISINIFAWTKKTNLSLAHLVPMGTPAPLMPLMVLIETSSNLLRPITLSVRLMANMTAGHLLISIMSAGCETMNTIPSMMVVMMQTSLMTLEMAVAVIQAYVMMTLSALYFNELN</sequence>
<reference evidence="13" key="2">
    <citation type="journal article" date="2006" name="Mol. Phylogenet. Evol.">
        <title>Phylogeny of Arthropoda inferred from mitochondrial sequences: strategies for limiting the misleading effects of multiple changes in pattern and rates of substitution.</title>
        <authorList>
            <person name="Hassanin A."/>
        </authorList>
    </citation>
    <scope>NUCLEOTIDE SEQUENCE</scope>
</reference>
<dbReference type="EMBL" id="AY731173">
    <property type="protein sequence ID" value="AAY16823.1"/>
    <property type="molecule type" value="Genomic_DNA"/>
</dbReference>
<evidence type="ECO:0000256" key="10">
    <source>
        <dbReference type="ARBA" id="ARBA00023310"/>
    </source>
</evidence>
<reference evidence="13" key="1">
    <citation type="journal article" date="2005" name="Syst. Biol.">
        <title>Evidence for multiple reversals of asymmetric mutational constraints during the evolution of the mitochondrial genome of metazoa, and consequences for phylogenetic inferences.</title>
        <authorList>
            <person name="Hassanin A."/>
            <person name="Leger N."/>
            <person name="Deutsch J."/>
        </authorList>
    </citation>
    <scope>NUCLEOTIDE SEQUENCE</scope>
</reference>
<organism evidence="13">
    <name type="scientific">Endeis spinosa</name>
    <dbReference type="NCBI Taxonomy" id="136194"/>
    <lineage>
        <taxon>Eukaryota</taxon>
        <taxon>Metazoa</taxon>
        <taxon>Ecdysozoa</taxon>
        <taxon>Arthropoda</taxon>
        <taxon>Chelicerata</taxon>
        <taxon>Pycnogonida</taxon>
        <taxon>Pantopoda</taxon>
        <taxon>Endeidae</taxon>
        <taxon>Endeis</taxon>
    </lineage>
</organism>
<dbReference type="AlphaFoldDB" id="Q535F6"/>
<evidence type="ECO:0000256" key="5">
    <source>
        <dbReference type="ARBA" id="ARBA00022692"/>
    </source>
</evidence>
<evidence type="ECO:0000256" key="11">
    <source>
        <dbReference type="RuleBase" id="RU004450"/>
    </source>
</evidence>
<comment type="similarity">
    <text evidence="2">Belongs to the ATPase A chain family.</text>
</comment>
<dbReference type="GO" id="GO:0005743">
    <property type="term" value="C:mitochondrial inner membrane"/>
    <property type="evidence" value="ECO:0007669"/>
    <property type="project" value="UniProtKB-SubCell"/>
</dbReference>
<dbReference type="InterPro" id="IPR035908">
    <property type="entry name" value="F0_ATP_A_sf"/>
</dbReference>
<evidence type="ECO:0000256" key="1">
    <source>
        <dbReference type="ARBA" id="ARBA00004141"/>
    </source>
</evidence>
<evidence type="ECO:0000256" key="8">
    <source>
        <dbReference type="ARBA" id="ARBA00023065"/>
    </source>
</evidence>
<keyword evidence="3" id="KW-0813">Transport</keyword>
<dbReference type="Pfam" id="PF00119">
    <property type="entry name" value="ATP-synt_A"/>
    <property type="match status" value="1"/>
</dbReference>
<dbReference type="PRINTS" id="PR00123">
    <property type="entry name" value="ATPASEA"/>
</dbReference>
<dbReference type="GO" id="GO:0046933">
    <property type="term" value="F:proton-transporting ATP synthase activity, rotational mechanism"/>
    <property type="evidence" value="ECO:0007669"/>
    <property type="project" value="TreeGrafter"/>
</dbReference>
<keyword evidence="10" id="KW-0066">ATP synthesis</keyword>
<dbReference type="InterPro" id="IPR023011">
    <property type="entry name" value="ATP_synth_F0_asu_AS"/>
</dbReference>
<geneLocation type="mitochondrion" evidence="13"/>
<keyword evidence="9 12" id="KW-0472">Membrane</keyword>
<protein>
    <recommendedName>
        <fullName evidence="11">ATP synthase subunit a</fullName>
    </recommendedName>
</protein>
<gene>
    <name evidence="13" type="primary">ATP6</name>
</gene>
<dbReference type="NCBIfam" id="TIGR01131">
    <property type="entry name" value="ATP_synt_6_or_A"/>
    <property type="match status" value="1"/>
</dbReference>
<dbReference type="Gene3D" id="1.20.120.220">
    <property type="entry name" value="ATP synthase, F0 complex, subunit A"/>
    <property type="match status" value="1"/>
</dbReference>
<evidence type="ECO:0000256" key="4">
    <source>
        <dbReference type="ARBA" id="ARBA00022547"/>
    </source>
</evidence>
<keyword evidence="8" id="KW-0406">Ion transport</keyword>
<evidence type="ECO:0000256" key="6">
    <source>
        <dbReference type="ARBA" id="ARBA00022781"/>
    </source>
</evidence>
<accession>Q535F6</accession>
<dbReference type="PROSITE" id="PS00449">
    <property type="entry name" value="ATPASE_A"/>
    <property type="match status" value="1"/>
</dbReference>
<evidence type="ECO:0000256" key="12">
    <source>
        <dbReference type="SAM" id="Phobius"/>
    </source>
</evidence>
<feature type="transmembrane region" description="Helical" evidence="12">
    <location>
        <begin position="12"/>
        <end position="31"/>
    </location>
</feature>
<comment type="subcellular location">
    <subcellularLocation>
        <location evidence="1">Membrane</location>
        <topology evidence="1">Multi-pass membrane protein</topology>
    </subcellularLocation>
    <subcellularLocation>
        <location evidence="11">Mitochondrion inner membrane</location>
        <topology evidence="11">Multi-pass membrane protein</topology>
    </subcellularLocation>
</comment>
<dbReference type="InterPro" id="IPR045083">
    <property type="entry name" value="ATP_synth_F0_asu_bact/mt"/>
</dbReference>
<feature type="transmembrane region" description="Helical" evidence="12">
    <location>
        <begin position="68"/>
        <end position="90"/>
    </location>
</feature>
<keyword evidence="4" id="KW-0138">CF(0)</keyword>
<evidence type="ECO:0000256" key="9">
    <source>
        <dbReference type="ARBA" id="ARBA00023136"/>
    </source>
</evidence>
<name>Q535F6_9CHEL</name>
<dbReference type="CDD" id="cd00310">
    <property type="entry name" value="ATP-synt_Fo_a_6"/>
    <property type="match status" value="1"/>
</dbReference>
<evidence type="ECO:0000313" key="13">
    <source>
        <dbReference type="EMBL" id="AAY16823.1"/>
    </source>
</evidence>
<keyword evidence="13" id="KW-0496">Mitochondrion</keyword>
<dbReference type="SUPFAM" id="SSF81336">
    <property type="entry name" value="F1F0 ATP synthase subunit A"/>
    <property type="match status" value="1"/>
</dbReference>
<dbReference type="GO" id="GO:0045259">
    <property type="term" value="C:proton-transporting ATP synthase complex"/>
    <property type="evidence" value="ECO:0007669"/>
    <property type="project" value="UniProtKB-KW"/>
</dbReference>